<evidence type="ECO:0000256" key="1">
    <source>
        <dbReference type="SAM" id="MobiDB-lite"/>
    </source>
</evidence>
<dbReference type="Proteomes" id="UP000887458">
    <property type="component" value="Unassembled WGS sequence"/>
</dbReference>
<accession>A0ABQ8IR31</accession>
<gene>
    <name evidence="2" type="ORF">DERP_009750</name>
</gene>
<reference evidence="2 3" key="1">
    <citation type="journal article" date="2018" name="J. Allergy Clin. Immunol.">
        <title>High-quality assembly of Dermatophagoides pteronyssinus genome and transcriptome reveals a wide range of novel allergens.</title>
        <authorList>
            <person name="Liu X.Y."/>
            <person name="Yang K.Y."/>
            <person name="Wang M.Q."/>
            <person name="Kwok J.S."/>
            <person name="Zeng X."/>
            <person name="Yang Z."/>
            <person name="Xiao X.J."/>
            <person name="Lau C.P."/>
            <person name="Li Y."/>
            <person name="Huang Z.M."/>
            <person name="Ba J.G."/>
            <person name="Yim A.K."/>
            <person name="Ouyang C.Y."/>
            <person name="Ngai S.M."/>
            <person name="Chan T.F."/>
            <person name="Leung E.L."/>
            <person name="Liu L."/>
            <person name="Liu Z.G."/>
            <person name="Tsui S.K."/>
        </authorList>
    </citation>
    <scope>NUCLEOTIDE SEQUENCE [LARGE SCALE GENOMIC DNA]</scope>
    <source>
        <strain evidence="2">Derp</strain>
    </source>
</reference>
<feature type="region of interest" description="Disordered" evidence="1">
    <location>
        <begin position="1"/>
        <end position="35"/>
    </location>
</feature>
<dbReference type="CDD" id="cd00118">
    <property type="entry name" value="LysM"/>
    <property type="match status" value="1"/>
</dbReference>
<feature type="compositionally biased region" description="Low complexity" evidence="1">
    <location>
        <begin position="21"/>
        <end position="35"/>
    </location>
</feature>
<proteinExistence type="predicted"/>
<evidence type="ECO:0000313" key="2">
    <source>
        <dbReference type="EMBL" id="KAH9412769.1"/>
    </source>
</evidence>
<sequence>MTMMINQIIDNHSREPPPSPSKSSSTKLSSTTTTKTLMMMANNHKSMIPDGNIDSIEKYSTFNRINRKLSNQDDKKMFHEMKIISNGSLSSTAINGNDHHHQNKNFINYLVKHSNETLSSIAAQFQTTPTQIKVS</sequence>
<comment type="caution">
    <text evidence="2">The sequence shown here is derived from an EMBL/GenBank/DDBJ whole genome shotgun (WGS) entry which is preliminary data.</text>
</comment>
<name>A0ABQ8IR31_DERPT</name>
<dbReference type="InterPro" id="IPR018392">
    <property type="entry name" value="LysM"/>
</dbReference>
<keyword evidence="3" id="KW-1185">Reference proteome</keyword>
<organism evidence="2 3">
    <name type="scientific">Dermatophagoides pteronyssinus</name>
    <name type="common">European house dust mite</name>
    <dbReference type="NCBI Taxonomy" id="6956"/>
    <lineage>
        <taxon>Eukaryota</taxon>
        <taxon>Metazoa</taxon>
        <taxon>Ecdysozoa</taxon>
        <taxon>Arthropoda</taxon>
        <taxon>Chelicerata</taxon>
        <taxon>Arachnida</taxon>
        <taxon>Acari</taxon>
        <taxon>Acariformes</taxon>
        <taxon>Sarcoptiformes</taxon>
        <taxon>Astigmata</taxon>
        <taxon>Psoroptidia</taxon>
        <taxon>Analgoidea</taxon>
        <taxon>Pyroglyphidae</taxon>
        <taxon>Dermatophagoidinae</taxon>
        <taxon>Dermatophagoides</taxon>
    </lineage>
</organism>
<evidence type="ECO:0000313" key="3">
    <source>
        <dbReference type="Proteomes" id="UP000887458"/>
    </source>
</evidence>
<reference evidence="2 3" key="2">
    <citation type="journal article" date="2022" name="Mol. Biol. Evol.">
        <title>Comparative Genomics Reveals Insights into the Divergent Evolution of Astigmatic Mites and Household Pest Adaptations.</title>
        <authorList>
            <person name="Xiong Q."/>
            <person name="Wan A.T."/>
            <person name="Liu X."/>
            <person name="Fung C.S."/>
            <person name="Xiao X."/>
            <person name="Malainual N."/>
            <person name="Hou J."/>
            <person name="Wang L."/>
            <person name="Wang M."/>
            <person name="Yang K.Y."/>
            <person name="Cui Y."/>
            <person name="Leung E.L."/>
            <person name="Nong W."/>
            <person name="Shin S.K."/>
            <person name="Au S.W."/>
            <person name="Jeong K.Y."/>
            <person name="Chew F.T."/>
            <person name="Hui J.H."/>
            <person name="Leung T.F."/>
            <person name="Tungtrongchitr A."/>
            <person name="Zhong N."/>
            <person name="Liu Z."/>
            <person name="Tsui S.K."/>
        </authorList>
    </citation>
    <scope>NUCLEOTIDE SEQUENCE [LARGE SCALE GENOMIC DNA]</scope>
    <source>
        <strain evidence="2">Derp</strain>
    </source>
</reference>
<dbReference type="EMBL" id="NJHN03000128">
    <property type="protein sequence ID" value="KAH9412769.1"/>
    <property type="molecule type" value="Genomic_DNA"/>
</dbReference>
<feature type="compositionally biased region" description="Polar residues" evidence="1">
    <location>
        <begin position="1"/>
        <end position="10"/>
    </location>
</feature>
<protein>
    <submittedName>
        <fullName evidence="2">Uncharacterized protein</fullName>
    </submittedName>
</protein>